<reference evidence="1" key="2">
    <citation type="journal article" date="2015" name="Data Brief">
        <title>Shoot transcriptome of the giant reed, Arundo donax.</title>
        <authorList>
            <person name="Barrero R.A."/>
            <person name="Guerrero F.D."/>
            <person name="Moolhuijzen P."/>
            <person name="Goolsby J.A."/>
            <person name="Tidwell J."/>
            <person name="Bellgard S.E."/>
            <person name="Bellgard M.I."/>
        </authorList>
    </citation>
    <scope>NUCLEOTIDE SEQUENCE</scope>
    <source>
        <tissue evidence="1">Shoot tissue taken approximately 20 cm above the soil surface</tissue>
    </source>
</reference>
<name>A0A0A9HX60_ARUDO</name>
<protein>
    <submittedName>
        <fullName evidence="1">Uncharacterized protein</fullName>
    </submittedName>
</protein>
<accession>A0A0A9HX60</accession>
<reference evidence="1" key="1">
    <citation type="submission" date="2014-09" db="EMBL/GenBank/DDBJ databases">
        <authorList>
            <person name="Magalhaes I.L.F."/>
            <person name="Oliveira U."/>
            <person name="Santos F.R."/>
            <person name="Vidigal T.H.D.A."/>
            <person name="Brescovit A.D."/>
            <person name="Santos A.J."/>
        </authorList>
    </citation>
    <scope>NUCLEOTIDE SEQUENCE</scope>
    <source>
        <tissue evidence="1">Shoot tissue taken approximately 20 cm above the soil surface</tissue>
    </source>
</reference>
<dbReference type="EMBL" id="GBRH01160418">
    <property type="protein sequence ID" value="JAE37478.1"/>
    <property type="molecule type" value="Transcribed_RNA"/>
</dbReference>
<evidence type="ECO:0000313" key="1">
    <source>
        <dbReference type="EMBL" id="JAE37478.1"/>
    </source>
</evidence>
<proteinExistence type="predicted"/>
<sequence>MWEYNNKGWSNCSCG</sequence>
<organism evidence="1">
    <name type="scientific">Arundo donax</name>
    <name type="common">Giant reed</name>
    <name type="synonym">Donax arundinaceus</name>
    <dbReference type="NCBI Taxonomy" id="35708"/>
    <lineage>
        <taxon>Eukaryota</taxon>
        <taxon>Viridiplantae</taxon>
        <taxon>Streptophyta</taxon>
        <taxon>Embryophyta</taxon>
        <taxon>Tracheophyta</taxon>
        <taxon>Spermatophyta</taxon>
        <taxon>Magnoliopsida</taxon>
        <taxon>Liliopsida</taxon>
        <taxon>Poales</taxon>
        <taxon>Poaceae</taxon>
        <taxon>PACMAD clade</taxon>
        <taxon>Arundinoideae</taxon>
        <taxon>Arundineae</taxon>
        <taxon>Arundo</taxon>
    </lineage>
</organism>